<dbReference type="RefSeq" id="WP_273940712.1">
    <property type="nucleotide sequence ID" value="NZ_CP097263.1"/>
</dbReference>
<reference evidence="1 2" key="1">
    <citation type="submission" date="2024-09" db="EMBL/GenBank/DDBJ databases">
        <authorList>
            <person name="Sun Q."/>
            <person name="Mori K."/>
        </authorList>
    </citation>
    <scope>NUCLEOTIDE SEQUENCE [LARGE SCALE GENOMIC DNA]</scope>
    <source>
        <strain evidence="1 2">TBRC 1432</strain>
    </source>
</reference>
<gene>
    <name evidence="1" type="ORF">ACFFH7_18025</name>
</gene>
<accession>A0ABV6MTA1</accession>
<evidence type="ECO:0000313" key="1">
    <source>
        <dbReference type="EMBL" id="MFC0543407.1"/>
    </source>
</evidence>
<organism evidence="1 2">
    <name type="scientific">Kutzneria chonburiensis</name>
    <dbReference type="NCBI Taxonomy" id="1483604"/>
    <lineage>
        <taxon>Bacteria</taxon>
        <taxon>Bacillati</taxon>
        <taxon>Actinomycetota</taxon>
        <taxon>Actinomycetes</taxon>
        <taxon>Pseudonocardiales</taxon>
        <taxon>Pseudonocardiaceae</taxon>
        <taxon>Kutzneria</taxon>
    </lineage>
</organism>
<sequence>MADFWGFAMVATPVAARTIVALIRDRSRRAGLEQLARDASAGIHIVDRDVAGACLEITVPPR</sequence>
<protein>
    <submittedName>
        <fullName evidence="1">Uncharacterized protein</fullName>
    </submittedName>
</protein>
<dbReference type="EMBL" id="JBHLUD010000005">
    <property type="protein sequence ID" value="MFC0543407.1"/>
    <property type="molecule type" value="Genomic_DNA"/>
</dbReference>
<name>A0ABV6MTA1_9PSEU</name>
<proteinExistence type="predicted"/>
<keyword evidence="2" id="KW-1185">Reference proteome</keyword>
<comment type="caution">
    <text evidence="1">The sequence shown here is derived from an EMBL/GenBank/DDBJ whole genome shotgun (WGS) entry which is preliminary data.</text>
</comment>
<dbReference type="Proteomes" id="UP001589810">
    <property type="component" value="Unassembled WGS sequence"/>
</dbReference>
<evidence type="ECO:0000313" key="2">
    <source>
        <dbReference type="Proteomes" id="UP001589810"/>
    </source>
</evidence>